<evidence type="ECO:0000256" key="1">
    <source>
        <dbReference type="ARBA" id="ARBA00008791"/>
    </source>
</evidence>
<dbReference type="InterPro" id="IPR006015">
    <property type="entry name" value="Universal_stress_UspA"/>
</dbReference>
<dbReference type="RefSeq" id="WP_115281070.1">
    <property type="nucleotide sequence ID" value="NZ_AP022600.1"/>
</dbReference>
<dbReference type="EMBL" id="UGQT01000001">
    <property type="protein sequence ID" value="STZ62353.1"/>
    <property type="molecule type" value="Genomic_DNA"/>
</dbReference>
<dbReference type="Gene3D" id="3.40.50.620">
    <property type="entry name" value="HUPs"/>
    <property type="match status" value="2"/>
</dbReference>
<proteinExistence type="inferred from homology"/>
<protein>
    <submittedName>
        <fullName evidence="5">UspA domain-containing protein</fullName>
    </submittedName>
</protein>
<evidence type="ECO:0000313" key="6">
    <source>
        <dbReference type="Proteomes" id="UP000254978"/>
    </source>
</evidence>
<gene>
    <name evidence="5" type="ORF">NCTC10821_05922</name>
</gene>
<evidence type="ECO:0000256" key="2">
    <source>
        <dbReference type="ARBA" id="ARBA00022741"/>
    </source>
</evidence>
<dbReference type="InterPro" id="IPR014729">
    <property type="entry name" value="Rossmann-like_a/b/a_fold"/>
</dbReference>
<feature type="domain" description="UspA" evidence="4">
    <location>
        <begin position="10"/>
        <end position="144"/>
    </location>
</feature>
<reference evidence="5 6" key="1">
    <citation type="submission" date="2018-06" db="EMBL/GenBank/DDBJ databases">
        <authorList>
            <consortium name="Pathogen Informatics"/>
            <person name="Doyle S."/>
        </authorList>
    </citation>
    <scope>NUCLEOTIDE SEQUENCE [LARGE SCALE GENOMIC DNA]</scope>
    <source>
        <strain evidence="5 6">NCTC10821</strain>
    </source>
</reference>
<dbReference type="PRINTS" id="PR01438">
    <property type="entry name" value="UNVRSLSTRESS"/>
</dbReference>
<evidence type="ECO:0000259" key="4">
    <source>
        <dbReference type="Pfam" id="PF00582"/>
    </source>
</evidence>
<feature type="domain" description="UspA" evidence="4">
    <location>
        <begin position="157"/>
        <end position="289"/>
    </location>
</feature>
<comment type="similarity">
    <text evidence="1">Belongs to the universal stress protein A family.</text>
</comment>
<dbReference type="InterPro" id="IPR006016">
    <property type="entry name" value="UspA"/>
</dbReference>
<dbReference type="Pfam" id="PF00582">
    <property type="entry name" value="Usp"/>
    <property type="match status" value="2"/>
</dbReference>
<name>A0A378TR61_9MYCO</name>
<keyword evidence="3" id="KW-0067">ATP-binding</keyword>
<dbReference type="PANTHER" id="PTHR46268">
    <property type="entry name" value="STRESS RESPONSE PROTEIN NHAX"/>
    <property type="match status" value="1"/>
</dbReference>
<evidence type="ECO:0000256" key="3">
    <source>
        <dbReference type="ARBA" id="ARBA00022840"/>
    </source>
</evidence>
<organism evidence="5 6">
    <name type="scientific">Mycolicibacterium tokaiense</name>
    <dbReference type="NCBI Taxonomy" id="39695"/>
    <lineage>
        <taxon>Bacteria</taxon>
        <taxon>Bacillati</taxon>
        <taxon>Actinomycetota</taxon>
        <taxon>Actinomycetes</taxon>
        <taxon>Mycobacteriales</taxon>
        <taxon>Mycobacteriaceae</taxon>
        <taxon>Mycolicibacterium</taxon>
    </lineage>
</organism>
<dbReference type="PANTHER" id="PTHR46268:SF27">
    <property type="entry name" value="UNIVERSAL STRESS PROTEIN RV2623"/>
    <property type="match status" value="1"/>
</dbReference>
<dbReference type="OrthoDB" id="3174546at2"/>
<dbReference type="SUPFAM" id="SSF52402">
    <property type="entry name" value="Adenine nucleotide alpha hydrolases-like"/>
    <property type="match status" value="2"/>
</dbReference>
<dbReference type="Proteomes" id="UP000254978">
    <property type="component" value="Unassembled WGS sequence"/>
</dbReference>
<evidence type="ECO:0000313" key="5">
    <source>
        <dbReference type="EMBL" id="STZ62353.1"/>
    </source>
</evidence>
<keyword evidence="2" id="KW-0547">Nucleotide-binding</keyword>
<dbReference type="CDD" id="cd23944">
    <property type="entry name" value="USP_Rv2623_repeat1"/>
    <property type="match status" value="1"/>
</dbReference>
<keyword evidence="6" id="KW-1185">Reference proteome</keyword>
<dbReference type="AlphaFoldDB" id="A0A378TR61"/>
<dbReference type="GO" id="GO:0005524">
    <property type="term" value="F:ATP binding"/>
    <property type="evidence" value="ECO:0007669"/>
    <property type="project" value="UniProtKB-KW"/>
</dbReference>
<sequence length="291" mass="30439">MTNSTTRYGILVGVDGSRESDAAVRWAAVEATRLHTPITLMYAVEPIVISWPMAPLPDTIAQAEREAAALVIERARKVLSDCGSQADVHVETPFSGAVPALADASKDAAMVVVGCRGMGGVGRALLGSVSSGMVHYGYGPIAVIHAQNGELPTTSAPVVVGIDGSPASEAATALAFAEAESRHVDLLAVHAWSDLGAFPAAGWDRGALQERGEELLGERLAGWQEQHPDVTVRRRVVRDKPARWLLEEAQHAQLLVVGSHGRGGFSGMVLGSVGAAVAQSADVPVIVVRPR</sequence>
<accession>A0A378TR61</accession>